<name>A0ABN8SJK5_9CNID</name>
<reference evidence="4 5" key="1">
    <citation type="submission" date="2022-05" db="EMBL/GenBank/DDBJ databases">
        <authorList>
            <consortium name="Genoscope - CEA"/>
            <person name="William W."/>
        </authorList>
    </citation>
    <scope>NUCLEOTIDE SEQUENCE [LARGE SCALE GENOMIC DNA]</scope>
</reference>
<dbReference type="SMART" id="SM00248">
    <property type="entry name" value="ANK"/>
    <property type="match status" value="4"/>
</dbReference>
<feature type="non-terminal residue" evidence="4">
    <location>
        <position position="168"/>
    </location>
</feature>
<protein>
    <submittedName>
        <fullName evidence="4">Uncharacterized protein</fullName>
    </submittedName>
</protein>
<evidence type="ECO:0000256" key="2">
    <source>
        <dbReference type="ARBA" id="ARBA00023043"/>
    </source>
</evidence>
<dbReference type="PROSITE" id="PS50297">
    <property type="entry name" value="ANK_REP_REGION"/>
    <property type="match status" value="2"/>
</dbReference>
<dbReference type="PRINTS" id="PR01415">
    <property type="entry name" value="ANKYRIN"/>
</dbReference>
<dbReference type="Pfam" id="PF12796">
    <property type="entry name" value="Ank_2"/>
    <property type="match status" value="1"/>
</dbReference>
<dbReference type="InterPro" id="IPR002110">
    <property type="entry name" value="Ankyrin_rpt"/>
</dbReference>
<dbReference type="InterPro" id="IPR036770">
    <property type="entry name" value="Ankyrin_rpt-contain_sf"/>
</dbReference>
<dbReference type="Gene3D" id="1.25.40.20">
    <property type="entry name" value="Ankyrin repeat-containing domain"/>
    <property type="match status" value="2"/>
</dbReference>
<dbReference type="SUPFAM" id="SSF48403">
    <property type="entry name" value="Ankyrin repeat"/>
    <property type="match status" value="1"/>
</dbReference>
<evidence type="ECO:0000313" key="5">
    <source>
        <dbReference type="Proteomes" id="UP001159427"/>
    </source>
</evidence>
<dbReference type="PANTHER" id="PTHR24180">
    <property type="entry name" value="CYCLIN-DEPENDENT KINASE INHIBITOR 2C-RELATED"/>
    <property type="match status" value="1"/>
</dbReference>
<evidence type="ECO:0000256" key="3">
    <source>
        <dbReference type="PROSITE-ProRule" id="PRU00023"/>
    </source>
</evidence>
<proteinExistence type="predicted"/>
<feature type="repeat" description="ANK" evidence="3">
    <location>
        <begin position="49"/>
        <end position="81"/>
    </location>
</feature>
<evidence type="ECO:0000313" key="4">
    <source>
        <dbReference type="EMBL" id="CAH3191177.1"/>
    </source>
</evidence>
<sequence>DIHPCTCVPERVTKTSVDCYLNTTRIEGNENLCRLLLEHNADVNIQVTWGYTLLHLCAREGNENLCRLLLEHNADVNIQDTWGYTPLHLCAREGNENLCRLLLEHNADVNIQDTWGYTPLHLCTRKANDNLRRLLLEHNAMQRHPKFELSSAQKAIETKYTTGVASVQ</sequence>
<dbReference type="Proteomes" id="UP001159427">
    <property type="component" value="Unassembled WGS sequence"/>
</dbReference>
<dbReference type="InterPro" id="IPR051637">
    <property type="entry name" value="Ank_repeat_dom-contain_49"/>
</dbReference>
<keyword evidence="1" id="KW-0677">Repeat</keyword>
<feature type="non-terminal residue" evidence="4">
    <location>
        <position position="1"/>
    </location>
</feature>
<feature type="repeat" description="ANK" evidence="3">
    <location>
        <begin position="82"/>
        <end position="114"/>
    </location>
</feature>
<gene>
    <name evidence="4" type="ORF">PEVE_00021390</name>
</gene>
<accession>A0ABN8SJK5</accession>
<keyword evidence="2 3" id="KW-0040">ANK repeat</keyword>
<comment type="caution">
    <text evidence="4">The sequence shown here is derived from an EMBL/GenBank/DDBJ whole genome shotgun (WGS) entry which is preliminary data.</text>
</comment>
<dbReference type="PROSITE" id="PS50088">
    <property type="entry name" value="ANK_REPEAT"/>
    <property type="match status" value="2"/>
</dbReference>
<evidence type="ECO:0000256" key="1">
    <source>
        <dbReference type="ARBA" id="ARBA00022737"/>
    </source>
</evidence>
<dbReference type="EMBL" id="CALNXI010002863">
    <property type="protein sequence ID" value="CAH3191177.1"/>
    <property type="molecule type" value="Genomic_DNA"/>
</dbReference>
<organism evidence="4 5">
    <name type="scientific">Porites evermanni</name>
    <dbReference type="NCBI Taxonomy" id="104178"/>
    <lineage>
        <taxon>Eukaryota</taxon>
        <taxon>Metazoa</taxon>
        <taxon>Cnidaria</taxon>
        <taxon>Anthozoa</taxon>
        <taxon>Hexacorallia</taxon>
        <taxon>Scleractinia</taxon>
        <taxon>Fungiina</taxon>
        <taxon>Poritidae</taxon>
        <taxon>Porites</taxon>
    </lineage>
</organism>
<dbReference type="PANTHER" id="PTHR24180:SF45">
    <property type="entry name" value="POLY [ADP-RIBOSE] POLYMERASE TANKYRASE"/>
    <property type="match status" value="1"/>
</dbReference>
<keyword evidence="5" id="KW-1185">Reference proteome</keyword>